<feature type="region of interest" description="Disordered" evidence="1">
    <location>
        <begin position="106"/>
        <end position="126"/>
    </location>
</feature>
<evidence type="ECO:0000256" key="1">
    <source>
        <dbReference type="SAM" id="MobiDB-lite"/>
    </source>
</evidence>
<evidence type="ECO:0000313" key="2">
    <source>
        <dbReference type="EMBL" id="KAJ1204439.1"/>
    </source>
</evidence>
<keyword evidence="3" id="KW-1185">Reference proteome</keyword>
<evidence type="ECO:0000313" key="3">
    <source>
        <dbReference type="Proteomes" id="UP001066276"/>
    </source>
</evidence>
<dbReference type="EMBL" id="JANPWB010000003">
    <property type="protein sequence ID" value="KAJ1204439.1"/>
    <property type="molecule type" value="Genomic_DNA"/>
</dbReference>
<gene>
    <name evidence="2" type="ORF">NDU88_008217</name>
</gene>
<protein>
    <submittedName>
        <fullName evidence="2">Uncharacterized protein</fullName>
    </submittedName>
</protein>
<sequence length="126" mass="13547">MAKEFLTSGGIEVSVPTSKTGFLTPCTGSCNSGSPRDATVTRVTAEQQVVPLPTFPRRGTRDAAWRLLQSSRVARIQLAAPDSSSVHERLPVLIRCLSSCSEYPDKGELNKPQSSQPGSFGRHFSA</sequence>
<accession>A0AAV7VRX5</accession>
<dbReference type="Proteomes" id="UP001066276">
    <property type="component" value="Chromosome 2_1"/>
</dbReference>
<reference evidence="2" key="1">
    <citation type="journal article" date="2022" name="bioRxiv">
        <title>Sequencing and chromosome-scale assembly of the giantPleurodeles waltlgenome.</title>
        <authorList>
            <person name="Brown T."/>
            <person name="Elewa A."/>
            <person name="Iarovenko S."/>
            <person name="Subramanian E."/>
            <person name="Araus A.J."/>
            <person name="Petzold A."/>
            <person name="Susuki M."/>
            <person name="Suzuki K.-i.T."/>
            <person name="Hayashi T."/>
            <person name="Toyoda A."/>
            <person name="Oliveira C."/>
            <person name="Osipova E."/>
            <person name="Leigh N.D."/>
            <person name="Simon A."/>
            <person name="Yun M.H."/>
        </authorList>
    </citation>
    <scope>NUCLEOTIDE SEQUENCE</scope>
    <source>
        <strain evidence="2">20211129_DDA</strain>
        <tissue evidence="2">Liver</tissue>
    </source>
</reference>
<proteinExistence type="predicted"/>
<organism evidence="2 3">
    <name type="scientific">Pleurodeles waltl</name>
    <name type="common">Iberian ribbed newt</name>
    <dbReference type="NCBI Taxonomy" id="8319"/>
    <lineage>
        <taxon>Eukaryota</taxon>
        <taxon>Metazoa</taxon>
        <taxon>Chordata</taxon>
        <taxon>Craniata</taxon>
        <taxon>Vertebrata</taxon>
        <taxon>Euteleostomi</taxon>
        <taxon>Amphibia</taxon>
        <taxon>Batrachia</taxon>
        <taxon>Caudata</taxon>
        <taxon>Salamandroidea</taxon>
        <taxon>Salamandridae</taxon>
        <taxon>Pleurodelinae</taxon>
        <taxon>Pleurodeles</taxon>
    </lineage>
</organism>
<comment type="caution">
    <text evidence="2">The sequence shown here is derived from an EMBL/GenBank/DDBJ whole genome shotgun (WGS) entry which is preliminary data.</text>
</comment>
<dbReference type="AlphaFoldDB" id="A0AAV7VRX5"/>
<name>A0AAV7VRX5_PLEWA</name>